<dbReference type="EMBL" id="WOEY01000184">
    <property type="protein sequence ID" value="NPT47950.1"/>
    <property type="molecule type" value="Genomic_DNA"/>
</dbReference>
<gene>
    <name evidence="1" type="ORF">GNZ12_43000</name>
</gene>
<dbReference type="InterPro" id="IPR029058">
    <property type="entry name" value="AB_hydrolase_fold"/>
</dbReference>
<evidence type="ECO:0000313" key="1">
    <source>
        <dbReference type="EMBL" id="NPT47950.1"/>
    </source>
</evidence>
<reference evidence="1 2" key="1">
    <citation type="submission" date="2019-11" db="EMBL/GenBank/DDBJ databases">
        <title>Metabolism of dissolved organic matter in forest soils.</title>
        <authorList>
            <person name="Cyle K.T."/>
            <person name="Wilhelm R.C."/>
            <person name="Martinez C.E."/>
        </authorList>
    </citation>
    <scope>NUCLEOTIDE SEQUENCE [LARGE SCALE GENOMIC DNA]</scope>
    <source>
        <strain evidence="1 2">1N</strain>
    </source>
</reference>
<keyword evidence="1" id="KW-0378">Hydrolase</keyword>
<proteinExistence type="predicted"/>
<dbReference type="RefSeq" id="WP_172318981.1">
    <property type="nucleotide sequence ID" value="NZ_WOEY01000184.1"/>
</dbReference>
<accession>A0ABX2C796</accession>
<dbReference type="SUPFAM" id="SSF53474">
    <property type="entry name" value="alpha/beta-Hydrolases"/>
    <property type="match status" value="1"/>
</dbReference>
<evidence type="ECO:0000313" key="2">
    <source>
        <dbReference type="Proteomes" id="UP000652198"/>
    </source>
</evidence>
<dbReference type="Gene3D" id="3.40.50.1820">
    <property type="entry name" value="alpha/beta hydrolase"/>
    <property type="match status" value="2"/>
</dbReference>
<protein>
    <submittedName>
        <fullName evidence="1">Alpha/beta hydrolase</fullName>
    </submittedName>
</protein>
<keyword evidence="2" id="KW-1185">Reference proteome</keyword>
<dbReference type="GO" id="GO:0016787">
    <property type="term" value="F:hydrolase activity"/>
    <property type="evidence" value="ECO:0007669"/>
    <property type="project" value="UniProtKB-KW"/>
</dbReference>
<comment type="caution">
    <text evidence="1">The sequence shown here is derived from an EMBL/GenBank/DDBJ whole genome shotgun (WGS) entry which is preliminary data.</text>
</comment>
<organism evidence="1 2">
    <name type="scientific">Paraburkholderia solitsugae</name>
    <dbReference type="NCBI Taxonomy" id="2675748"/>
    <lineage>
        <taxon>Bacteria</taxon>
        <taxon>Pseudomonadati</taxon>
        <taxon>Pseudomonadota</taxon>
        <taxon>Betaproteobacteria</taxon>
        <taxon>Burkholderiales</taxon>
        <taxon>Burkholderiaceae</taxon>
        <taxon>Paraburkholderia</taxon>
    </lineage>
</organism>
<name>A0ABX2C796_9BURK</name>
<dbReference type="Proteomes" id="UP000652198">
    <property type="component" value="Unassembled WGS sequence"/>
</dbReference>
<sequence length="393" mass="43954">METKKKVEWERIPIIINFTEALRFAETYGYAGTQGTVWLEGQHFRPKDQPSDTVYIVMHPSSVLQLLPLPTALADAGLHVICASSRYARNDSALIMEKVCYDLGQYVRWAKATAGYKRVVLIGWSGGGALSLFYQGQAERPSITHTPAGDEYDLTSAKLIPADGVVFIAAHLSRAETLTEILDPSVKDEFNPDDRDLDLDIYDPACPHQPPYDAEFIARFRAAQLARSRKITDFAENTLAHLKAKDDGEMERAFVVHRTWCDLRWLDLSIHPNGRQPNITIMGPPKVANSAPAGLARYTSLRSWLSQWSIHRSNAKGADSASRITNAPVLQIENQADDSVPVTHNPIVHNALGTPDKEFVRIHGANHYYAGQPQQLRECVRTVIDWSQRRGFV</sequence>